<dbReference type="Proteomes" id="UP000184386">
    <property type="component" value="Unassembled WGS sequence"/>
</dbReference>
<dbReference type="RefSeq" id="WP_073278570.1">
    <property type="nucleotide sequence ID" value="NZ_FRAC01000022.1"/>
</dbReference>
<dbReference type="InterPro" id="IPR001789">
    <property type="entry name" value="Sig_transdc_resp-reg_receiver"/>
</dbReference>
<gene>
    <name evidence="6" type="ORF">SAMN02745136_03942</name>
</gene>
<dbReference type="Gene3D" id="3.40.50.2300">
    <property type="match status" value="1"/>
</dbReference>
<organism evidence="6 7">
    <name type="scientific">Anaerocolumna jejuensis DSM 15929</name>
    <dbReference type="NCBI Taxonomy" id="1121322"/>
    <lineage>
        <taxon>Bacteria</taxon>
        <taxon>Bacillati</taxon>
        <taxon>Bacillota</taxon>
        <taxon>Clostridia</taxon>
        <taxon>Lachnospirales</taxon>
        <taxon>Lachnospiraceae</taxon>
        <taxon>Anaerocolumna</taxon>
    </lineage>
</organism>
<dbReference type="InterPro" id="IPR007492">
    <property type="entry name" value="LytTR_DNA-bd_dom"/>
</dbReference>
<dbReference type="PANTHER" id="PTHR37299">
    <property type="entry name" value="TRANSCRIPTIONAL REGULATOR-RELATED"/>
    <property type="match status" value="1"/>
</dbReference>
<feature type="domain" description="HTH LytTR-type" evidence="5">
    <location>
        <begin position="146"/>
        <end position="241"/>
    </location>
</feature>
<name>A0A1M6XF39_9FIRM</name>
<dbReference type="Pfam" id="PF04397">
    <property type="entry name" value="LytTR"/>
    <property type="match status" value="1"/>
</dbReference>
<dbReference type="EMBL" id="FRAC01000022">
    <property type="protein sequence ID" value="SHL04469.1"/>
    <property type="molecule type" value="Genomic_DNA"/>
</dbReference>
<evidence type="ECO:0000256" key="2">
    <source>
        <dbReference type="ARBA" id="ARBA00024867"/>
    </source>
</evidence>
<reference evidence="6 7" key="1">
    <citation type="submission" date="2016-11" db="EMBL/GenBank/DDBJ databases">
        <authorList>
            <person name="Jaros S."/>
            <person name="Januszkiewicz K."/>
            <person name="Wedrychowicz H."/>
        </authorList>
    </citation>
    <scope>NUCLEOTIDE SEQUENCE [LARGE SCALE GENOMIC DNA]</scope>
    <source>
        <strain evidence="6 7">DSM 15929</strain>
    </source>
</reference>
<keyword evidence="3" id="KW-0597">Phosphoprotein</keyword>
<dbReference type="SMART" id="SM00448">
    <property type="entry name" value="REC"/>
    <property type="match status" value="1"/>
</dbReference>
<dbReference type="PANTHER" id="PTHR37299:SF1">
    <property type="entry name" value="STAGE 0 SPORULATION PROTEIN A HOMOLOG"/>
    <property type="match status" value="1"/>
</dbReference>
<dbReference type="OrthoDB" id="9774865at2"/>
<dbReference type="SUPFAM" id="SSF52172">
    <property type="entry name" value="CheY-like"/>
    <property type="match status" value="1"/>
</dbReference>
<dbReference type="PROSITE" id="PS50930">
    <property type="entry name" value="HTH_LYTTR"/>
    <property type="match status" value="1"/>
</dbReference>
<comment type="function">
    <text evidence="2">May play the central regulatory role in sporulation. It may be an element of the effector pathway responsible for the activation of sporulation genes in response to nutritional stress. Spo0A may act in concert with spo0H (a sigma factor) to control the expression of some genes that are critical to the sporulation process.</text>
</comment>
<dbReference type="GO" id="GO:0000156">
    <property type="term" value="F:phosphorelay response regulator activity"/>
    <property type="evidence" value="ECO:0007669"/>
    <property type="project" value="InterPro"/>
</dbReference>
<evidence type="ECO:0000313" key="6">
    <source>
        <dbReference type="EMBL" id="SHL04469.1"/>
    </source>
</evidence>
<dbReference type="InterPro" id="IPR011006">
    <property type="entry name" value="CheY-like_superfamily"/>
</dbReference>
<evidence type="ECO:0000313" key="7">
    <source>
        <dbReference type="Proteomes" id="UP000184386"/>
    </source>
</evidence>
<sequence length="247" mass="29169">MFNIAICDNNKQDAVKIRTIVKSYMDAKFIPYQIYGFKSGEELLEFQGKLDLIFLDIAMDGINGIQAGKKLHEINRNVKIVYTTSYKQYCIQAVNNVHAFAYLEKPVTNVMAEKQLDEVMRYIQEEREKAETVKFDIIVITEEGELENKIKNFEVKDIIYFEYINRKIKIKLRDEECFFSDSMNRLAAKMQRHNFEICHQCYLVNLIHVKKIKGYQVYLDNNEKLPVSQKKSADFRKKLNKFIQDCI</sequence>
<dbReference type="AlphaFoldDB" id="A0A1M6XF39"/>
<feature type="modified residue" description="4-aspartylphosphate" evidence="3">
    <location>
        <position position="56"/>
    </location>
</feature>
<protein>
    <recommendedName>
        <fullName evidence="1">Stage 0 sporulation protein A homolog</fullName>
    </recommendedName>
</protein>
<evidence type="ECO:0000259" key="4">
    <source>
        <dbReference type="PROSITE" id="PS50110"/>
    </source>
</evidence>
<evidence type="ECO:0000256" key="1">
    <source>
        <dbReference type="ARBA" id="ARBA00018672"/>
    </source>
</evidence>
<dbReference type="GO" id="GO:0003677">
    <property type="term" value="F:DNA binding"/>
    <property type="evidence" value="ECO:0007669"/>
    <property type="project" value="InterPro"/>
</dbReference>
<evidence type="ECO:0000256" key="3">
    <source>
        <dbReference type="PROSITE-ProRule" id="PRU00169"/>
    </source>
</evidence>
<dbReference type="Gene3D" id="2.40.50.1020">
    <property type="entry name" value="LytTr DNA-binding domain"/>
    <property type="match status" value="1"/>
</dbReference>
<feature type="domain" description="Response regulatory" evidence="4">
    <location>
        <begin position="3"/>
        <end position="120"/>
    </location>
</feature>
<dbReference type="SMART" id="SM00850">
    <property type="entry name" value="LytTR"/>
    <property type="match status" value="1"/>
</dbReference>
<dbReference type="STRING" id="1121322.SAMN02745136_03942"/>
<dbReference type="Pfam" id="PF00072">
    <property type="entry name" value="Response_reg"/>
    <property type="match status" value="1"/>
</dbReference>
<dbReference type="PROSITE" id="PS50110">
    <property type="entry name" value="RESPONSE_REGULATORY"/>
    <property type="match status" value="1"/>
</dbReference>
<proteinExistence type="predicted"/>
<accession>A0A1M6XF39</accession>
<dbReference type="InterPro" id="IPR046947">
    <property type="entry name" value="LytR-like"/>
</dbReference>
<keyword evidence="7" id="KW-1185">Reference proteome</keyword>
<evidence type="ECO:0000259" key="5">
    <source>
        <dbReference type="PROSITE" id="PS50930"/>
    </source>
</evidence>